<evidence type="ECO:0000259" key="6">
    <source>
        <dbReference type="Pfam" id="PF19320"/>
    </source>
</evidence>
<dbReference type="Pfam" id="PF17994">
    <property type="entry name" value="Glft2_N"/>
    <property type="match status" value="1"/>
</dbReference>
<comment type="similarity">
    <text evidence="2">Belongs to the glycosyltransferase 2 family.</text>
</comment>
<accession>A0A086ZQ75</accession>
<keyword evidence="4 7" id="KW-0808">Transferase</keyword>
<dbReference type="PANTHER" id="PTHR43179">
    <property type="entry name" value="RHAMNOSYLTRANSFERASE WBBL"/>
    <property type="match status" value="1"/>
</dbReference>
<sequence length="676" mass="76112">MKQSDTYIAHSVAAPAWETVSRVVFPIKDADLTLPLYAVEWTRPHVDAGAQDVRINQLRVDTKHMNRRDLLHLLREGAADATTPENSFTCLSRTELQVHQGGHASLCTYFNAFPASYWRRWTAVSQVRFVAKAAGKGRINLFRSNGRGLITPAGSIDIDADTPTAVSGIFDMRGLMDGGFFWFDAQAAPNSTLTVSDAGWQVPTEERRTKDHTTLSIAITTFNRAPYCMNQLKAIAGEASVRERLDTIYCTDQGTDLVCNQPDFEAVAEDLGSQLTYLRQGNLGGSGGFSRGMYETCKAGNSEYVLLLDDDAISEPEAIVRAVQFADYAKRPLLVGGGMLHLDNRTVLWSQGEDIDGRQMPMRNAFGSHDFATNPLRDSPECHQRFDAQYNGWWMCLIPTSIIREIGLAIPVFIKYDDIDYAFRAKEHGYPTVSLPGVAVWHQGWHDKDISRTWEEYFMQRNRWIFALRHNPSPSRTMPVNVLSADINMGLHLVYSGIGLHHKAIRDLLRGPKYVIGIYSTAMGSVKKLRSTFPDTHAVSDFDKFPEPRRRFVPPSTRPTTSIRRAIDCAVNFGKAMLLPRDGRKCTAPDVAVPTMESTWNAYNGVDSALVTSPDGNSVTWMRRDDRLFRRDINEALRLSAELKRNWARLHAAYNDPRFTSFETWERIFKENPAQD</sequence>
<keyword evidence="8" id="KW-1185">Reference proteome</keyword>
<dbReference type="RefSeq" id="WP_026502849.1">
    <property type="nucleotide sequence ID" value="NZ_JGYQ01000007.1"/>
</dbReference>
<evidence type="ECO:0000313" key="8">
    <source>
        <dbReference type="Proteomes" id="UP000029093"/>
    </source>
</evidence>
<dbReference type="InterPro" id="IPR040492">
    <property type="entry name" value="GlfT2_N"/>
</dbReference>
<evidence type="ECO:0000256" key="3">
    <source>
        <dbReference type="ARBA" id="ARBA00022676"/>
    </source>
</evidence>
<evidence type="ECO:0000259" key="5">
    <source>
        <dbReference type="Pfam" id="PF17994"/>
    </source>
</evidence>
<dbReference type="Gene3D" id="3.90.550.60">
    <property type="match status" value="1"/>
</dbReference>
<dbReference type="PANTHER" id="PTHR43179:SF12">
    <property type="entry name" value="GALACTOFURANOSYLTRANSFERASE GLFT2"/>
    <property type="match status" value="1"/>
</dbReference>
<dbReference type="GO" id="GO:0016757">
    <property type="term" value="F:glycosyltransferase activity"/>
    <property type="evidence" value="ECO:0007669"/>
    <property type="project" value="UniProtKB-KW"/>
</dbReference>
<name>A0A086ZQ75_9BIFI</name>
<dbReference type="Proteomes" id="UP000029093">
    <property type="component" value="Unassembled WGS sequence"/>
</dbReference>
<protein>
    <submittedName>
        <fullName evidence="7">Glycosyltransferase like family 2</fullName>
    </submittedName>
</protein>
<gene>
    <name evidence="7" type="ORF">BBOU_0806</name>
</gene>
<dbReference type="AlphaFoldDB" id="A0A086ZQ75"/>
<proteinExistence type="inferred from homology"/>
<comment type="pathway">
    <text evidence="1">Cell wall biogenesis; cell wall polysaccharide biosynthesis.</text>
</comment>
<feature type="domain" description="Galactofuranosyltransferase-2 C-terminal" evidence="6">
    <location>
        <begin position="484"/>
        <end position="670"/>
    </location>
</feature>
<organism evidence="7 8">
    <name type="scientific">Bifidobacterium boum</name>
    <dbReference type="NCBI Taxonomy" id="78343"/>
    <lineage>
        <taxon>Bacteria</taxon>
        <taxon>Bacillati</taxon>
        <taxon>Actinomycetota</taxon>
        <taxon>Actinomycetes</taxon>
        <taxon>Bifidobacteriales</taxon>
        <taxon>Bifidobacteriaceae</taxon>
        <taxon>Bifidobacterium</taxon>
    </lineage>
</organism>
<evidence type="ECO:0000256" key="4">
    <source>
        <dbReference type="ARBA" id="ARBA00022679"/>
    </source>
</evidence>
<keyword evidence="3" id="KW-0328">Glycosyltransferase</keyword>
<feature type="domain" description="Galactofuranosyltransferase GlfT2 N-terminal" evidence="5">
    <location>
        <begin position="83"/>
        <end position="202"/>
    </location>
</feature>
<dbReference type="InterPro" id="IPR029044">
    <property type="entry name" value="Nucleotide-diphossugar_trans"/>
</dbReference>
<dbReference type="Pfam" id="PF13641">
    <property type="entry name" value="Glyco_tranf_2_3"/>
    <property type="match status" value="1"/>
</dbReference>
<evidence type="ECO:0000313" key="7">
    <source>
        <dbReference type="EMBL" id="KFI48675.1"/>
    </source>
</evidence>
<dbReference type="EMBL" id="JGYQ01000007">
    <property type="protein sequence ID" value="KFI48675.1"/>
    <property type="molecule type" value="Genomic_DNA"/>
</dbReference>
<evidence type="ECO:0000256" key="1">
    <source>
        <dbReference type="ARBA" id="ARBA00004776"/>
    </source>
</evidence>
<dbReference type="SUPFAM" id="SSF53448">
    <property type="entry name" value="Nucleotide-diphospho-sugar transferases"/>
    <property type="match status" value="1"/>
</dbReference>
<dbReference type="OrthoDB" id="3225550at2"/>
<reference evidence="7 8" key="1">
    <citation type="submission" date="2014-03" db="EMBL/GenBank/DDBJ databases">
        <title>Genomics of Bifidobacteria.</title>
        <authorList>
            <person name="Ventura M."/>
            <person name="Milani C."/>
            <person name="Lugli G.A."/>
        </authorList>
    </citation>
    <scope>NUCLEOTIDE SEQUENCE [LARGE SCALE GENOMIC DNA]</scope>
    <source>
        <strain evidence="7 8">LMG 10736</strain>
    </source>
</reference>
<evidence type="ECO:0000256" key="2">
    <source>
        <dbReference type="ARBA" id="ARBA00006739"/>
    </source>
</evidence>
<dbReference type="GeneID" id="303203953"/>
<comment type="caution">
    <text evidence="7">The sequence shown here is derived from an EMBL/GenBank/DDBJ whole genome shotgun (WGS) entry which is preliminary data.</text>
</comment>
<dbReference type="InterPro" id="IPR045699">
    <property type="entry name" value="GlfT2_C"/>
</dbReference>
<dbReference type="Pfam" id="PF19320">
    <property type="entry name" value="GlfT2_domain3"/>
    <property type="match status" value="1"/>
</dbReference>